<protein>
    <submittedName>
        <fullName evidence="1">p26</fullName>
    </submittedName>
</protein>
<dbReference type="Pfam" id="PF05744">
    <property type="entry name" value="Benyvirus_P25"/>
    <property type="match status" value="1"/>
</dbReference>
<evidence type="ECO:0000313" key="1">
    <source>
        <dbReference type="EMBL" id="AAB87729.1"/>
    </source>
</evidence>
<dbReference type="InterPro" id="IPR008419">
    <property type="entry name" value="BNYVV_p25/p26"/>
</dbReference>
<organism evidence="1">
    <name type="scientific">Beet necrotic yellow vein virus</name>
    <dbReference type="NCBI Taxonomy" id="31721"/>
    <lineage>
        <taxon>Viruses</taxon>
        <taxon>Riboviria</taxon>
        <taxon>Orthornavirae</taxon>
        <taxon>Kitrinoviricota</taxon>
        <taxon>Alsuviricetes</taxon>
        <taxon>Hepelivirales</taxon>
        <taxon>Benyviridae</taxon>
        <taxon>Benyvirus</taxon>
        <taxon>Benyvirus necrobetae</taxon>
    </lineage>
</organism>
<name>O55494_9VIRU</name>
<accession>O55494</accession>
<dbReference type="EMBL" id="U78292">
    <property type="protein sequence ID" value="AAB87729.1"/>
    <property type="molecule type" value="Genomic_RNA"/>
</dbReference>
<proteinExistence type="predicted"/>
<sequence length="232" mass="26403">MDIDHCMPVFDMAYSDDNHLPYYILRSTHNVVRDVDYTGFICYPLQVDLNDNVEVGADIYHMKIKTMRLNVDIYNNDDVATNFPGWVRFIVFCTPPVSSWVNGGCSSLFSPFVGVNSFIDPKLLKRDGHGITVLHDGIYCLRYQEFFTGSFELNFRGPGNYTLTNNVCWSPATSVDSIYVACVASWCGDSAFMLQSDSVAWVHKRFWQRPVLEFGQCLDDLPDHDNNNNDCG</sequence>
<reference evidence="1" key="1">
    <citation type="journal article" date="1997" name="Arch. Virol.">
        <title>Detection and characterization of a distinct type of beet necrotic yellow vein virus RNA 5 in a sugarbeet growing area in Europe.</title>
        <authorList>
            <person name="Koenig R."/>
            <person name="Haeberle A.M."/>
            <person name="Commandeur U."/>
        </authorList>
    </citation>
    <scope>NUCLEOTIDE SEQUENCE</scope>
    <source>
        <strain evidence="1">F28</strain>
    </source>
</reference>